<feature type="non-terminal residue" evidence="1">
    <location>
        <position position="103"/>
    </location>
</feature>
<dbReference type="AlphaFoldDB" id="A0A314LGU5"/>
<protein>
    <recommendedName>
        <fullName evidence="3">Zinc finger GRF-type domain-containing protein</fullName>
    </recommendedName>
</protein>
<dbReference type="SMR" id="A0A314LGU5"/>
<evidence type="ECO:0008006" key="3">
    <source>
        <dbReference type="Google" id="ProtNLM"/>
    </source>
</evidence>
<name>A0A314LGU5_NICAT</name>
<sequence>MSQGSSASSVSRKNYHSIMAASQFIGTTSVNVGLRFSKCSKTKGKRCQFWEWDDDLLDPRIADLISSLKCEKVALKHENIVLQMKVAELENILEMLHEEDDND</sequence>
<keyword evidence="2" id="KW-1185">Reference proteome</keyword>
<proteinExistence type="predicted"/>
<organism evidence="1 2">
    <name type="scientific">Nicotiana attenuata</name>
    <name type="common">Coyote tobacco</name>
    <dbReference type="NCBI Taxonomy" id="49451"/>
    <lineage>
        <taxon>Eukaryota</taxon>
        <taxon>Viridiplantae</taxon>
        <taxon>Streptophyta</taxon>
        <taxon>Embryophyta</taxon>
        <taxon>Tracheophyta</taxon>
        <taxon>Spermatophyta</taxon>
        <taxon>Magnoliopsida</taxon>
        <taxon>eudicotyledons</taxon>
        <taxon>Gunneridae</taxon>
        <taxon>Pentapetalae</taxon>
        <taxon>asterids</taxon>
        <taxon>lamiids</taxon>
        <taxon>Solanales</taxon>
        <taxon>Solanaceae</taxon>
        <taxon>Nicotianoideae</taxon>
        <taxon>Nicotianeae</taxon>
        <taxon>Nicotiana</taxon>
    </lineage>
</organism>
<dbReference type="EMBL" id="MJEQ01000079">
    <property type="protein sequence ID" value="OIT39794.1"/>
    <property type="molecule type" value="Genomic_DNA"/>
</dbReference>
<evidence type="ECO:0000313" key="2">
    <source>
        <dbReference type="Proteomes" id="UP000187609"/>
    </source>
</evidence>
<comment type="caution">
    <text evidence="1">The sequence shown here is derived from an EMBL/GenBank/DDBJ whole genome shotgun (WGS) entry which is preliminary data.</text>
</comment>
<evidence type="ECO:0000313" key="1">
    <source>
        <dbReference type="EMBL" id="OIT39794.1"/>
    </source>
</evidence>
<dbReference type="Gramene" id="OIT39794">
    <property type="protein sequence ID" value="OIT39794"/>
    <property type="gene ID" value="A4A49_58255"/>
</dbReference>
<dbReference type="Proteomes" id="UP000187609">
    <property type="component" value="Unassembled WGS sequence"/>
</dbReference>
<reference evidence="1" key="1">
    <citation type="submission" date="2016-11" db="EMBL/GenBank/DDBJ databases">
        <title>The genome of Nicotiana attenuata.</title>
        <authorList>
            <person name="Xu S."/>
            <person name="Brockmoeller T."/>
            <person name="Gaquerel E."/>
            <person name="Navarro A."/>
            <person name="Kuhl H."/>
            <person name="Gase K."/>
            <person name="Ling Z."/>
            <person name="Zhou W."/>
            <person name="Kreitzer C."/>
            <person name="Stanke M."/>
            <person name="Tang H."/>
            <person name="Lyons E."/>
            <person name="Pandey P."/>
            <person name="Pandey S.P."/>
            <person name="Timmermann B."/>
            <person name="Baldwin I.T."/>
        </authorList>
    </citation>
    <scope>NUCLEOTIDE SEQUENCE [LARGE SCALE GENOMIC DNA]</scope>
    <source>
        <strain evidence="1">UT</strain>
    </source>
</reference>
<gene>
    <name evidence="1" type="ORF">A4A49_58255</name>
</gene>
<accession>A0A314LGU5</accession>